<accession>A0A1D2VB78</accession>
<dbReference type="InterPro" id="IPR013763">
    <property type="entry name" value="Cyclin-like_dom"/>
</dbReference>
<dbReference type="Pfam" id="PF00382">
    <property type="entry name" value="TFIIB"/>
    <property type="match status" value="2"/>
</dbReference>
<evidence type="ECO:0000256" key="11">
    <source>
        <dbReference type="ARBA" id="ARBA00031009"/>
    </source>
</evidence>
<keyword evidence="7" id="KW-0805">Transcription regulation</keyword>
<keyword evidence="3" id="KW-0479">Metal-binding</keyword>
<evidence type="ECO:0000313" key="15">
    <source>
        <dbReference type="EMBL" id="ODV58860.1"/>
    </source>
</evidence>
<dbReference type="GO" id="GO:0006359">
    <property type="term" value="P:regulation of transcription by RNA polymerase III"/>
    <property type="evidence" value="ECO:0007669"/>
    <property type="project" value="EnsemblFungi"/>
</dbReference>
<dbReference type="Gene3D" id="2.20.25.10">
    <property type="match status" value="1"/>
</dbReference>
<feature type="region of interest" description="Disordered" evidence="13">
    <location>
        <begin position="359"/>
        <end position="383"/>
    </location>
</feature>
<evidence type="ECO:0000256" key="1">
    <source>
        <dbReference type="ARBA" id="ARBA00004123"/>
    </source>
</evidence>
<dbReference type="GO" id="GO:0008270">
    <property type="term" value="F:zinc ion binding"/>
    <property type="evidence" value="ECO:0007669"/>
    <property type="project" value="UniProtKB-KW"/>
</dbReference>
<feature type="region of interest" description="Disordered" evidence="13">
    <location>
        <begin position="291"/>
        <end position="318"/>
    </location>
</feature>
<evidence type="ECO:0000259" key="14">
    <source>
        <dbReference type="PROSITE" id="PS51134"/>
    </source>
</evidence>
<evidence type="ECO:0000313" key="16">
    <source>
        <dbReference type="Proteomes" id="UP000095038"/>
    </source>
</evidence>
<dbReference type="InterPro" id="IPR023486">
    <property type="entry name" value="TFIIB_CS"/>
</dbReference>
<feature type="domain" description="TFIIB-type" evidence="14">
    <location>
        <begin position="8"/>
        <end position="41"/>
    </location>
</feature>
<dbReference type="STRING" id="1344418.A0A1D2VB78"/>
<evidence type="ECO:0000256" key="9">
    <source>
        <dbReference type="ARBA" id="ARBA00023163"/>
    </source>
</evidence>
<evidence type="ECO:0000256" key="13">
    <source>
        <dbReference type="SAM" id="MobiDB-lite"/>
    </source>
</evidence>
<dbReference type="GO" id="GO:0001006">
    <property type="term" value="F:RNA polymerase III type 3 promoter sequence-specific DNA binding"/>
    <property type="evidence" value="ECO:0007669"/>
    <property type="project" value="EnsemblFungi"/>
</dbReference>
<dbReference type="GO" id="GO:0000126">
    <property type="term" value="C:transcription factor TFIIIB complex"/>
    <property type="evidence" value="ECO:0007669"/>
    <property type="project" value="EnsemblFungi"/>
</dbReference>
<dbReference type="RefSeq" id="XP_020045167.1">
    <property type="nucleotide sequence ID" value="XM_020193927.1"/>
</dbReference>
<dbReference type="GeneID" id="30967563"/>
<evidence type="ECO:0000256" key="2">
    <source>
        <dbReference type="ARBA" id="ARBA00010857"/>
    </source>
</evidence>
<dbReference type="EMBL" id="KV454489">
    <property type="protein sequence ID" value="ODV58860.1"/>
    <property type="molecule type" value="Genomic_DNA"/>
</dbReference>
<keyword evidence="5 12" id="KW-0863">Zinc-finger</keyword>
<dbReference type="PANTHER" id="PTHR11618">
    <property type="entry name" value="TRANSCRIPTION INITIATION FACTOR IIB-RELATED"/>
    <property type="match status" value="1"/>
</dbReference>
<keyword evidence="4" id="KW-0677">Repeat</keyword>
<dbReference type="SUPFAM" id="SSF47954">
    <property type="entry name" value="Cyclin-like"/>
    <property type="match status" value="2"/>
</dbReference>
<dbReference type="GO" id="GO:0001156">
    <property type="term" value="F:TFIIIC-class transcription factor complex binding"/>
    <property type="evidence" value="ECO:0007669"/>
    <property type="project" value="EnsemblFungi"/>
</dbReference>
<evidence type="ECO:0000256" key="7">
    <source>
        <dbReference type="ARBA" id="ARBA00023015"/>
    </source>
</evidence>
<dbReference type="Gene3D" id="1.20.5.650">
    <property type="entry name" value="Single helix bin"/>
    <property type="match status" value="1"/>
</dbReference>
<dbReference type="FunCoup" id="A0A1D2VB78">
    <property type="interactions" value="469"/>
</dbReference>
<reference evidence="16" key="1">
    <citation type="submission" date="2016-05" db="EMBL/GenBank/DDBJ databases">
        <title>Comparative genomics of biotechnologically important yeasts.</title>
        <authorList>
            <consortium name="DOE Joint Genome Institute"/>
            <person name="Riley R."/>
            <person name="Haridas S."/>
            <person name="Wolfe K.H."/>
            <person name="Lopes M.R."/>
            <person name="Hittinger C.T."/>
            <person name="Goker M."/>
            <person name="Salamov A."/>
            <person name="Wisecaver J."/>
            <person name="Long T.M."/>
            <person name="Aerts A.L."/>
            <person name="Barry K."/>
            <person name="Choi C."/>
            <person name="Clum A."/>
            <person name="Coughlan A.Y."/>
            <person name="Deshpande S."/>
            <person name="Douglass A.P."/>
            <person name="Hanson S.J."/>
            <person name="Klenk H.-P."/>
            <person name="Labutti K."/>
            <person name="Lapidus A."/>
            <person name="Lindquist E."/>
            <person name="Lipzen A."/>
            <person name="Meier-Kolthoff J.P."/>
            <person name="Ohm R.A."/>
            <person name="Otillar R.P."/>
            <person name="Pangilinan J."/>
            <person name="Peng Y."/>
            <person name="Rokas A."/>
            <person name="Rosa C.A."/>
            <person name="Scheuner C."/>
            <person name="Sibirny A.A."/>
            <person name="Slot J.C."/>
            <person name="Stielow J.B."/>
            <person name="Sun H."/>
            <person name="Kurtzman C.P."/>
            <person name="Blackwell M."/>
            <person name="Grigoriev I.V."/>
            <person name="Jeffries T.W."/>
        </authorList>
    </citation>
    <scope>NUCLEOTIDE SEQUENCE [LARGE SCALE GENOMIC DNA]</scope>
    <source>
        <strain evidence="16">DSM 1968</strain>
    </source>
</reference>
<proteinExistence type="inferred from homology"/>
<evidence type="ECO:0000256" key="4">
    <source>
        <dbReference type="ARBA" id="ARBA00022737"/>
    </source>
</evidence>
<dbReference type="FunFam" id="1.10.472.10:FF:000007">
    <property type="entry name" value="Transcription factor IIIB 90 kDa subunit"/>
    <property type="match status" value="1"/>
</dbReference>
<dbReference type="PANTHER" id="PTHR11618:SF4">
    <property type="entry name" value="TRANSCRIPTION FACTOR IIIB 90 KDA SUBUNIT"/>
    <property type="match status" value="1"/>
</dbReference>
<dbReference type="GO" id="GO:0000995">
    <property type="term" value="F:RNA polymerase III general transcription initiation factor activity"/>
    <property type="evidence" value="ECO:0007669"/>
    <property type="project" value="EnsemblFungi"/>
</dbReference>
<sequence length="524" mass="58867">MSFPRQKKQRKCKSCGCNDFIRDTTSPSSDLSCKNCGLVLEENPIVSEVTFGESSNGAATVHGSFISLDSSGRHGGFGARSMSALESRELTLATAKRRIKALALSLKVPDYVSDAAYQWFKLALTNNFVKGRRSQNVIAACLYVACRKEKTRHMLIDFSSKLQISVFKVGTTFLKLVKALHITSLPLADPSIFIQHFADQLDFGDKTLKVVKDAVKIASRMSKDWIHEGRRPAGIAGACVLLAARMNNFRRTHTEIVAICHVGEDTIQRRLAEFKKTNASKLSISDFRKKHKEIEGSSDPPSFQKNRKLEKKLKSSPALKEDELRSDTLLGMVLNDSAITENEINSQIQRIIKQSQQKLNETSTSANDSEEINDNNSDDDSDNFNYSTKARTIKLDYNILPKTEDILKKVSSKVDTFSDIDDDELDDFILDEDDSKKKEEIWVNINQEYLIDEQKKKLKRESDEISGHGQPKKRVKRKSGASKFENEFSKKENADSASAAKSILQTKTLSKKINYNVIDNLFAK</sequence>
<dbReference type="GO" id="GO:0097550">
    <property type="term" value="C:transcription preinitiation complex"/>
    <property type="evidence" value="ECO:0007669"/>
    <property type="project" value="TreeGrafter"/>
</dbReference>
<dbReference type="CDD" id="cd20553">
    <property type="entry name" value="CYCLIN_TFIIIB90_rpt1"/>
    <property type="match status" value="1"/>
</dbReference>
<dbReference type="PROSITE" id="PS00782">
    <property type="entry name" value="TFIIB"/>
    <property type="match status" value="2"/>
</dbReference>
<dbReference type="PRINTS" id="PR00685">
    <property type="entry name" value="TIFACTORIIB"/>
</dbReference>
<protein>
    <recommendedName>
        <fullName evidence="11">B-related factor 1</fullName>
    </recommendedName>
</protein>
<feature type="compositionally biased region" description="Basic residues" evidence="13">
    <location>
        <begin position="470"/>
        <end position="480"/>
    </location>
</feature>
<keyword evidence="6" id="KW-0862">Zinc</keyword>
<dbReference type="GO" id="GO:0017025">
    <property type="term" value="F:TBP-class protein binding"/>
    <property type="evidence" value="ECO:0007669"/>
    <property type="project" value="EnsemblFungi"/>
</dbReference>
<organism evidence="15 16">
    <name type="scientific">Ascoidea rubescens DSM 1968</name>
    <dbReference type="NCBI Taxonomy" id="1344418"/>
    <lineage>
        <taxon>Eukaryota</taxon>
        <taxon>Fungi</taxon>
        <taxon>Dikarya</taxon>
        <taxon>Ascomycota</taxon>
        <taxon>Saccharomycotina</taxon>
        <taxon>Saccharomycetes</taxon>
        <taxon>Ascoideaceae</taxon>
        <taxon>Ascoidea</taxon>
    </lineage>
</organism>
<dbReference type="Pfam" id="PF07741">
    <property type="entry name" value="BRF1"/>
    <property type="match status" value="1"/>
</dbReference>
<dbReference type="Proteomes" id="UP000095038">
    <property type="component" value="Unassembled WGS sequence"/>
</dbReference>
<comment type="similarity">
    <text evidence="2">Belongs to the TFIIB family.</text>
</comment>
<keyword evidence="16" id="KW-1185">Reference proteome</keyword>
<evidence type="ECO:0000256" key="5">
    <source>
        <dbReference type="ARBA" id="ARBA00022771"/>
    </source>
</evidence>
<dbReference type="GO" id="GO:0000994">
    <property type="term" value="F:RNA polymerase III core binding"/>
    <property type="evidence" value="ECO:0007669"/>
    <property type="project" value="EnsemblFungi"/>
</dbReference>
<dbReference type="SMART" id="SM00385">
    <property type="entry name" value="CYCLIN"/>
    <property type="match status" value="2"/>
</dbReference>
<feature type="compositionally biased region" description="Basic and acidic residues" evidence="13">
    <location>
        <begin position="484"/>
        <end position="494"/>
    </location>
</feature>
<dbReference type="GO" id="GO:0005634">
    <property type="term" value="C:nucleus"/>
    <property type="evidence" value="ECO:0007669"/>
    <property type="project" value="UniProtKB-SubCell"/>
</dbReference>
<dbReference type="FunFam" id="1.10.472.10:FF:000002">
    <property type="entry name" value="Transcription factor IIIB 90 kDa subunit"/>
    <property type="match status" value="1"/>
</dbReference>
<dbReference type="OrthoDB" id="511529at2759"/>
<dbReference type="PROSITE" id="PS51134">
    <property type="entry name" value="ZF_TFIIB"/>
    <property type="match status" value="1"/>
</dbReference>
<dbReference type="InterPro" id="IPR011665">
    <property type="entry name" value="BRF1_TBP-bd_dom"/>
</dbReference>
<dbReference type="InParanoid" id="A0A1D2VB78"/>
<dbReference type="Pfam" id="PF08271">
    <property type="entry name" value="Zn_Ribbon_TF"/>
    <property type="match status" value="1"/>
</dbReference>
<evidence type="ECO:0000256" key="3">
    <source>
        <dbReference type="ARBA" id="ARBA00022723"/>
    </source>
</evidence>
<name>A0A1D2VB78_9ASCO</name>
<dbReference type="GO" id="GO:0001112">
    <property type="term" value="P:DNA-templated transcription open complex formation"/>
    <property type="evidence" value="ECO:0007669"/>
    <property type="project" value="EnsemblFungi"/>
</dbReference>
<dbReference type="InterPro" id="IPR000812">
    <property type="entry name" value="TFIIB"/>
</dbReference>
<evidence type="ECO:0000256" key="12">
    <source>
        <dbReference type="PROSITE-ProRule" id="PRU00469"/>
    </source>
</evidence>
<dbReference type="Gene3D" id="1.10.472.10">
    <property type="entry name" value="Cyclin-like"/>
    <property type="match status" value="2"/>
</dbReference>
<feature type="compositionally biased region" description="Acidic residues" evidence="13">
    <location>
        <begin position="368"/>
        <end position="382"/>
    </location>
</feature>
<gene>
    <name evidence="15" type="ORF">ASCRUDRAFT_77586</name>
</gene>
<keyword evidence="8" id="KW-0010">Activator</keyword>
<keyword evidence="10" id="KW-0539">Nucleus</keyword>
<feature type="region of interest" description="Disordered" evidence="13">
    <location>
        <begin position="459"/>
        <end position="499"/>
    </location>
</feature>
<dbReference type="SUPFAM" id="SSF57783">
    <property type="entry name" value="Zinc beta-ribbon"/>
    <property type="match status" value="1"/>
</dbReference>
<keyword evidence="9" id="KW-0804">Transcription</keyword>
<dbReference type="AlphaFoldDB" id="A0A1D2VB78"/>
<dbReference type="InterPro" id="IPR013137">
    <property type="entry name" value="Znf_TFIIB"/>
</dbReference>
<dbReference type="CDD" id="cd20554">
    <property type="entry name" value="CYCLIN_TFIIIB90_rpt2"/>
    <property type="match status" value="1"/>
</dbReference>
<evidence type="ECO:0000256" key="10">
    <source>
        <dbReference type="ARBA" id="ARBA00023242"/>
    </source>
</evidence>
<dbReference type="InterPro" id="IPR013150">
    <property type="entry name" value="TFIIB_cyclin"/>
</dbReference>
<dbReference type="InterPro" id="IPR036915">
    <property type="entry name" value="Cyclin-like_sf"/>
</dbReference>
<evidence type="ECO:0000256" key="8">
    <source>
        <dbReference type="ARBA" id="ARBA00023159"/>
    </source>
</evidence>
<dbReference type="GO" id="GO:0070898">
    <property type="term" value="P:RNA polymerase III preinitiation complex assembly"/>
    <property type="evidence" value="ECO:0007669"/>
    <property type="project" value="EnsemblFungi"/>
</dbReference>
<evidence type="ECO:0000256" key="6">
    <source>
        <dbReference type="ARBA" id="ARBA00022833"/>
    </source>
</evidence>
<comment type="subcellular location">
    <subcellularLocation>
        <location evidence="1">Nucleus</location>
    </subcellularLocation>
</comment>